<comment type="caution">
    <text evidence="1">The sequence shown here is derived from an EMBL/GenBank/DDBJ whole genome shotgun (WGS) entry which is preliminary data.</text>
</comment>
<protein>
    <submittedName>
        <fullName evidence="1">Uncharacterized protein</fullName>
    </submittedName>
</protein>
<proteinExistence type="predicted"/>
<keyword evidence="2" id="KW-1185">Reference proteome</keyword>
<evidence type="ECO:0000313" key="1">
    <source>
        <dbReference type="EMBL" id="GMH98195.1"/>
    </source>
</evidence>
<dbReference type="AlphaFoldDB" id="A0A9W7F157"/>
<dbReference type="Proteomes" id="UP001165085">
    <property type="component" value="Unassembled WGS sequence"/>
</dbReference>
<evidence type="ECO:0000313" key="2">
    <source>
        <dbReference type="Proteomes" id="UP001165085"/>
    </source>
</evidence>
<reference evidence="2" key="1">
    <citation type="journal article" date="2023" name="Commun. Biol.">
        <title>Genome analysis of Parmales, the sister group of diatoms, reveals the evolutionary specialization of diatoms from phago-mixotrophs to photoautotrophs.</title>
        <authorList>
            <person name="Ban H."/>
            <person name="Sato S."/>
            <person name="Yoshikawa S."/>
            <person name="Yamada K."/>
            <person name="Nakamura Y."/>
            <person name="Ichinomiya M."/>
            <person name="Sato N."/>
            <person name="Blanc-Mathieu R."/>
            <person name="Endo H."/>
            <person name="Kuwata A."/>
            <person name="Ogata H."/>
        </authorList>
    </citation>
    <scope>NUCLEOTIDE SEQUENCE [LARGE SCALE GENOMIC DNA]</scope>
    <source>
        <strain evidence="2">NIES 3701</strain>
    </source>
</reference>
<accession>A0A9W7F157</accession>
<dbReference type="EMBL" id="BRXY01000510">
    <property type="protein sequence ID" value="GMH98195.1"/>
    <property type="molecule type" value="Genomic_DNA"/>
</dbReference>
<sequence length="590" mass="66375">MEDQGITLTDSSSKSDLLSLITSLQTELRTVKLENSAYKLKYAEVLKELNNSVRRAGSESEEEERNESGTVGLKKVSSDVRVCMTHDVTTSNTTINNCNFRARIHVPPEELLEALRSDQPNTVSTKPCLYQKSLGDDVYYWSFMHDQTKSCDLILRMNVQHHNEEGIRINVSSVEESDLAPLFLPLPDPHPAATKHFRLFLSSGTITLNPLPLQQSSFAFATELILGELKKNDPAPAPNKVDAATGILKQVSKVKLLKSTVTRHFNDGGVKAEEFFRKVASMFYDRFKQEDVIDRRMKVEFIKSISSAPPKSQAEEDLLAKSINQVEGLTAAKRISGTVKESVEKYFLRSGESAGWGLAIAKMDISAVSLFAELWLIDTYAKRVENKDFTIRAIWPDLDGTRSLQYTHFMLGQQLGWANELQEMFKRNMKEVDREHREILADVMRENLGKPLMEDQVEVFERCVEVLDDEVGEGWRTLESKPCPDVKMSMKYIPPKRGERSVGTGKAVGVVDCSVEEIAAWAFDYCSNERMRIDKEKFEVSLKGANWKKLKSPDAFVPMESTNEEGSSEDAKSSIALTALIIATAHLIVR</sequence>
<dbReference type="OrthoDB" id="224489at2759"/>
<organism evidence="1 2">
    <name type="scientific">Triparma strigata</name>
    <dbReference type="NCBI Taxonomy" id="1606541"/>
    <lineage>
        <taxon>Eukaryota</taxon>
        <taxon>Sar</taxon>
        <taxon>Stramenopiles</taxon>
        <taxon>Ochrophyta</taxon>
        <taxon>Bolidophyceae</taxon>
        <taxon>Parmales</taxon>
        <taxon>Triparmaceae</taxon>
        <taxon>Triparma</taxon>
    </lineage>
</organism>
<name>A0A9W7F157_9STRA</name>
<gene>
    <name evidence="1" type="ORF">TrST_g842</name>
</gene>